<dbReference type="PROSITE" id="PS01124">
    <property type="entry name" value="HTH_ARAC_FAMILY_2"/>
    <property type="match status" value="1"/>
</dbReference>
<dbReference type="InterPro" id="IPR011006">
    <property type="entry name" value="CheY-like_superfamily"/>
</dbReference>
<dbReference type="GO" id="GO:0000160">
    <property type="term" value="P:phosphorelay signal transduction system"/>
    <property type="evidence" value="ECO:0007669"/>
    <property type="project" value="UniProtKB-KW"/>
</dbReference>
<evidence type="ECO:0000313" key="14">
    <source>
        <dbReference type="Proteomes" id="UP000254051"/>
    </source>
</evidence>
<evidence type="ECO:0000256" key="5">
    <source>
        <dbReference type="ARBA" id="ARBA00023012"/>
    </source>
</evidence>
<evidence type="ECO:0000313" key="13">
    <source>
        <dbReference type="EMBL" id="SUQ13286.1"/>
    </source>
</evidence>
<dbReference type="GO" id="GO:0043565">
    <property type="term" value="F:sequence-specific DNA binding"/>
    <property type="evidence" value="ECO:0007669"/>
    <property type="project" value="InterPro"/>
</dbReference>
<feature type="modified residue" description="4-aspartylphosphate" evidence="10">
    <location>
        <position position="54"/>
    </location>
</feature>
<feature type="domain" description="HTH araC/xylS-type" evidence="11">
    <location>
        <begin position="143"/>
        <end position="241"/>
    </location>
</feature>
<evidence type="ECO:0000259" key="11">
    <source>
        <dbReference type="PROSITE" id="PS01124"/>
    </source>
</evidence>
<evidence type="ECO:0000256" key="10">
    <source>
        <dbReference type="PROSITE-ProRule" id="PRU00169"/>
    </source>
</evidence>
<organism evidence="13 14">
    <name type="scientific">Faecalicatena contorta</name>
    <dbReference type="NCBI Taxonomy" id="39482"/>
    <lineage>
        <taxon>Bacteria</taxon>
        <taxon>Bacillati</taxon>
        <taxon>Bacillota</taxon>
        <taxon>Clostridia</taxon>
        <taxon>Lachnospirales</taxon>
        <taxon>Lachnospiraceae</taxon>
        <taxon>Faecalicatena</taxon>
    </lineage>
</organism>
<dbReference type="AlphaFoldDB" id="A0A316A0G8"/>
<dbReference type="Gene3D" id="3.40.50.2300">
    <property type="match status" value="1"/>
</dbReference>
<protein>
    <recommendedName>
        <fullName evidence="2">Stage 0 sporulation protein A homolog</fullName>
    </recommendedName>
</protein>
<dbReference type="Pfam" id="PF12833">
    <property type="entry name" value="HTH_18"/>
    <property type="match status" value="1"/>
</dbReference>
<dbReference type="GO" id="GO:0005737">
    <property type="term" value="C:cytoplasm"/>
    <property type="evidence" value="ECO:0007669"/>
    <property type="project" value="UniProtKB-SubCell"/>
</dbReference>
<evidence type="ECO:0000256" key="3">
    <source>
        <dbReference type="ARBA" id="ARBA00022490"/>
    </source>
</evidence>
<dbReference type="PROSITE" id="PS50110">
    <property type="entry name" value="RESPONSE_REGULATORY"/>
    <property type="match status" value="1"/>
</dbReference>
<keyword evidence="14" id="KW-1185">Reference proteome</keyword>
<gene>
    <name evidence="13" type="ORF">SAMN05216529_1038</name>
</gene>
<dbReference type="EMBL" id="UHJJ01000003">
    <property type="protein sequence ID" value="SUQ13286.1"/>
    <property type="molecule type" value="Genomic_DNA"/>
</dbReference>
<dbReference type="SUPFAM" id="SSF46689">
    <property type="entry name" value="Homeodomain-like"/>
    <property type="match status" value="1"/>
</dbReference>
<dbReference type="GO" id="GO:0003700">
    <property type="term" value="F:DNA-binding transcription factor activity"/>
    <property type="evidence" value="ECO:0007669"/>
    <property type="project" value="InterPro"/>
</dbReference>
<keyword evidence="7" id="KW-0238">DNA-binding</keyword>
<keyword evidence="3" id="KW-0963">Cytoplasm</keyword>
<evidence type="ECO:0000256" key="6">
    <source>
        <dbReference type="ARBA" id="ARBA00023015"/>
    </source>
</evidence>
<comment type="function">
    <text evidence="9">May play the central regulatory role in sporulation. It may be an element of the effector pathway responsible for the activation of sporulation genes in response to nutritional stress. Spo0A may act in concert with spo0H (a sigma factor) to control the expression of some genes that are critical to the sporulation process.</text>
</comment>
<comment type="subcellular location">
    <subcellularLocation>
        <location evidence="1">Cytoplasm</location>
    </subcellularLocation>
</comment>
<reference evidence="14" key="1">
    <citation type="submission" date="2017-07" db="EMBL/GenBank/DDBJ databases">
        <authorList>
            <person name="Varghese N."/>
            <person name="Submissions S."/>
        </authorList>
    </citation>
    <scope>NUCLEOTIDE SEQUENCE [LARGE SCALE GENOMIC DNA]</scope>
    <source>
        <strain evidence="14">NLAE-zl-C134</strain>
    </source>
</reference>
<evidence type="ECO:0000256" key="8">
    <source>
        <dbReference type="ARBA" id="ARBA00023163"/>
    </source>
</evidence>
<dbReference type="PANTHER" id="PTHR42713:SF3">
    <property type="entry name" value="TRANSCRIPTIONAL REGULATORY PROTEIN HPTR"/>
    <property type="match status" value="1"/>
</dbReference>
<evidence type="ECO:0000256" key="7">
    <source>
        <dbReference type="ARBA" id="ARBA00023125"/>
    </source>
</evidence>
<accession>A0A316A0G8</accession>
<dbReference type="InterPro" id="IPR009057">
    <property type="entry name" value="Homeodomain-like_sf"/>
</dbReference>
<dbReference type="Gene3D" id="1.10.10.60">
    <property type="entry name" value="Homeodomain-like"/>
    <property type="match status" value="2"/>
</dbReference>
<dbReference type="SMART" id="SM00448">
    <property type="entry name" value="REC"/>
    <property type="match status" value="1"/>
</dbReference>
<name>A0A316A0G8_9FIRM</name>
<dbReference type="PANTHER" id="PTHR42713">
    <property type="entry name" value="HISTIDINE KINASE-RELATED"/>
    <property type="match status" value="1"/>
</dbReference>
<keyword evidence="4 10" id="KW-0597">Phosphoprotein</keyword>
<sequence length="247" mass="27914">MRILIAEDEKRARKGLSSLIASLSEDYEIIAETANGRDALEMIKTLKPNLAFMDVKMPFMNGIEAIEAATAAGCETKFVILTAYEEFDIARRAIGCGVLGYLVKPIVREEIVEIMKKVTPQSQKKISNESLSAKYPEIHPLIRRALKEIETNYAMVINQGDLAKELGVSQEYFSNLFSKDIGIPFSKFLKEYRIEMAKALLLYGATDTREIPYAVGFSDEKYFNRVFKQVVGVSVRTFVNENKIFLK</sequence>
<keyword evidence="5" id="KW-0902">Two-component regulatory system</keyword>
<keyword evidence="8" id="KW-0804">Transcription</keyword>
<dbReference type="InterPro" id="IPR001789">
    <property type="entry name" value="Sig_transdc_resp-reg_receiver"/>
</dbReference>
<dbReference type="Pfam" id="PF00072">
    <property type="entry name" value="Response_reg"/>
    <property type="match status" value="1"/>
</dbReference>
<dbReference type="SUPFAM" id="SSF52172">
    <property type="entry name" value="CheY-like"/>
    <property type="match status" value="1"/>
</dbReference>
<evidence type="ECO:0000256" key="4">
    <source>
        <dbReference type="ARBA" id="ARBA00022553"/>
    </source>
</evidence>
<feature type="domain" description="Response regulatory" evidence="12">
    <location>
        <begin position="2"/>
        <end position="119"/>
    </location>
</feature>
<dbReference type="InterPro" id="IPR051552">
    <property type="entry name" value="HptR"/>
</dbReference>
<dbReference type="OrthoDB" id="1769137at2"/>
<dbReference type="CDD" id="cd17536">
    <property type="entry name" value="REC_YesN-like"/>
    <property type="match status" value="1"/>
</dbReference>
<dbReference type="RefSeq" id="WP_109709293.1">
    <property type="nucleotide sequence ID" value="NZ_QGDS01000003.1"/>
</dbReference>
<evidence type="ECO:0000256" key="1">
    <source>
        <dbReference type="ARBA" id="ARBA00004496"/>
    </source>
</evidence>
<dbReference type="Proteomes" id="UP000254051">
    <property type="component" value="Unassembled WGS sequence"/>
</dbReference>
<dbReference type="InterPro" id="IPR018060">
    <property type="entry name" value="HTH_AraC"/>
</dbReference>
<evidence type="ECO:0000256" key="9">
    <source>
        <dbReference type="ARBA" id="ARBA00024867"/>
    </source>
</evidence>
<proteinExistence type="predicted"/>
<dbReference type="SMART" id="SM00342">
    <property type="entry name" value="HTH_ARAC"/>
    <property type="match status" value="1"/>
</dbReference>
<evidence type="ECO:0000256" key="2">
    <source>
        <dbReference type="ARBA" id="ARBA00018672"/>
    </source>
</evidence>
<keyword evidence="6" id="KW-0805">Transcription regulation</keyword>
<evidence type="ECO:0000259" key="12">
    <source>
        <dbReference type="PROSITE" id="PS50110"/>
    </source>
</evidence>